<dbReference type="AlphaFoldDB" id="A0AAD9V302"/>
<comment type="caution">
    <text evidence="1">The sequence shown here is derived from an EMBL/GenBank/DDBJ whole genome shotgun (WGS) entry which is preliminary data.</text>
</comment>
<organism evidence="1 2">
    <name type="scientific">Acropora cervicornis</name>
    <name type="common">Staghorn coral</name>
    <dbReference type="NCBI Taxonomy" id="6130"/>
    <lineage>
        <taxon>Eukaryota</taxon>
        <taxon>Metazoa</taxon>
        <taxon>Cnidaria</taxon>
        <taxon>Anthozoa</taxon>
        <taxon>Hexacorallia</taxon>
        <taxon>Scleractinia</taxon>
        <taxon>Astrocoeniina</taxon>
        <taxon>Acroporidae</taxon>
        <taxon>Acropora</taxon>
    </lineage>
</organism>
<gene>
    <name evidence="1" type="ORF">P5673_018472</name>
</gene>
<keyword evidence="2" id="KW-1185">Reference proteome</keyword>
<proteinExistence type="predicted"/>
<evidence type="ECO:0000313" key="2">
    <source>
        <dbReference type="Proteomes" id="UP001249851"/>
    </source>
</evidence>
<name>A0AAD9V302_ACRCE</name>
<accession>A0AAD9V302</accession>
<reference evidence="1" key="1">
    <citation type="journal article" date="2023" name="G3 (Bethesda)">
        <title>Whole genome assembly and annotation of the endangered Caribbean coral Acropora cervicornis.</title>
        <authorList>
            <person name="Selwyn J.D."/>
            <person name="Vollmer S.V."/>
        </authorList>
    </citation>
    <scope>NUCLEOTIDE SEQUENCE</scope>
    <source>
        <strain evidence="1">K2</strain>
    </source>
</reference>
<reference evidence="1" key="2">
    <citation type="journal article" date="2023" name="Science">
        <title>Genomic signatures of disease resistance in endangered staghorn corals.</title>
        <authorList>
            <person name="Vollmer S.V."/>
            <person name="Selwyn J.D."/>
            <person name="Despard B.A."/>
            <person name="Roesel C.L."/>
        </authorList>
    </citation>
    <scope>NUCLEOTIDE SEQUENCE</scope>
    <source>
        <strain evidence="1">K2</strain>
    </source>
</reference>
<evidence type="ECO:0000313" key="1">
    <source>
        <dbReference type="EMBL" id="KAK2558860.1"/>
    </source>
</evidence>
<dbReference type="Proteomes" id="UP001249851">
    <property type="component" value="Unassembled WGS sequence"/>
</dbReference>
<dbReference type="EMBL" id="JARQWQ010000042">
    <property type="protein sequence ID" value="KAK2558860.1"/>
    <property type="molecule type" value="Genomic_DNA"/>
</dbReference>
<feature type="non-terminal residue" evidence="1">
    <location>
        <position position="1"/>
    </location>
</feature>
<sequence length="122" mass="13833">MLYGSTIWSNCSADNLTRILKLQKRAARVILGTDTRSKSVNLFNKLGWLPFYDEAKVNKCSLVLNASKETAPATHLHTRSRRYSALNLVCPRYNRESEGGRTFSVSATRLWNSLPLDLKKET</sequence>
<protein>
    <submittedName>
        <fullName evidence="1">Uncharacterized protein</fullName>
    </submittedName>
</protein>